<feature type="compositionally biased region" description="Polar residues" evidence="6">
    <location>
        <begin position="205"/>
        <end position="229"/>
    </location>
</feature>
<dbReference type="InterPro" id="IPR045843">
    <property type="entry name" value="IND-like"/>
</dbReference>
<evidence type="ECO:0000256" key="1">
    <source>
        <dbReference type="ARBA" id="ARBA00004123"/>
    </source>
</evidence>
<evidence type="ECO:0000313" key="8">
    <source>
        <dbReference type="EMBL" id="KAA3457255.1"/>
    </source>
</evidence>
<evidence type="ECO:0000256" key="3">
    <source>
        <dbReference type="ARBA" id="ARBA00023125"/>
    </source>
</evidence>
<dbReference type="GO" id="GO:0005634">
    <property type="term" value="C:nucleus"/>
    <property type="evidence" value="ECO:0007669"/>
    <property type="project" value="UniProtKB-SubCell"/>
</dbReference>
<dbReference type="GO" id="GO:0046983">
    <property type="term" value="F:protein dimerization activity"/>
    <property type="evidence" value="ECO:0007669"/>
    <property type="project" value="InterPro"/>
</dbReference>
<keyword evidence="2" id="KW-0805">Transcription regulation</keyword>
<evidence type="ECO:0000313" key="9">
    <source>
        <dbReference type="Proteomes" id="UP000325315"/>
    </source>
</evidence>
<keyword evidence="5" id="KW-0539">Nucleus</keyword>
<proteinExistence type="predicted"/>
<dbReference type="OrthoDB" id="2017571at2759"/>
<dbReference type="Pfam" id="PF00010">
    <property type="entry name" value="HLH"/>
    <property type="match status" value="1"/>
</dbReference>
<gene>
    <name evidence="8" type="ORF">EPI10_003955</name>
</gene>
<dbReference type="Gene3D" id="4.10.280.10">
    <property type="entry name" value="Helix-loop-helix DNA-binding domain"/>
    <property type="match status" value="1"/>
</dbReference>
<sequence length="437" mass="47758">MFISRIAEEKKVSAMDGLGWDELNSLPVWNSQPNDVEDSFLISSSNSSVHGDKMNLPDDIFVNSIQELQEAQPSLVNPDADIVSEMVNPQPVPASACGLTQEWCSSPLLNSSAYGLSSSNASVSDIGSMAVHSQVINGLPNGNAVAGGTTTTASSLESLECLLSATNSNTDTSVEDDGLSMIFSDCKSLWNFVATTSTTTPVSSGESQSRSDQYTNNMKQSGTNSGSSKRSNDDQSEFKVGLNRVYSNISAVTSGGFRLTDENPPKAKKPRLEKALPRSSNINFQQQSSSASSSIDEPDPEAIAQMKEMIYRAAAFRPVNLGMEVMEKPKRKNVRISTDPQTVAARQRRERISERIRVLQRLVPGGNKMDTASMLDEAANYLKFLRSQVKALENLGHPMTAFNPSPINQSLSMQTYNFLLLNHNYIRHPIDFKKHYP</sequence>
<dbReference type="SUPFAM" id="SSF47459">
    <property type="entry name" value="HLH, helix-loop-helix DNA-binding domain"/>
    <property type="match status" value="1"/>
</dbReference>
<keyword evidence="3" id="KW-0238">DNA-binding</keyword>
<protein>
    <submittedName>
        <fullName evidence="8">Transcription factor bHLH87-like</fullName>
    </submittedName>
</protein>
<feature type="domain" description="BHLH" evidence="7">
    <location>
        <begin position="336"/>
        <end position="385"/>
    </location>
</feature>
<comment type="caution">
    <text evidence="8">The sequence shown here is derived from an EMBL/GenBank/DDBJ whole genome shotgun (WGS) entry which is preliminary data.</text>
</comment>
<reference evidence="9" key="1">
    <citation type="journal article" date="2019" name="Plant Biotechnol. J.">
        <title>Genome sequencing of the Australian wild diploid species Gossypium australe highlights disease resistance and delayed gland morphogenesis.</title>
        <authorList>
            <person name="Cai Y."/>
            <person name="Cai X."/>
            <person name="Wang Q."/>
            <person name="Wang P."/>
            <person name="Zhang Y."/>
            <person name="Cai C."/>
            <person name="Xu Y."/>
            <person name="Wang K."/>
            <person name="Zhou Z."/>
            <person name="Wang C."/>
            <person name="Geng S."/>
            <person name="Li B."/>
            <person name="Dong Q."/>
            <person name="Hou Y."/>
            <person name="Wang H."/>
            <person name="Ai P."/>
            <person name="Liu Z."/>
            <person name="Yi F."/>
            <person name="Sun M."/>
            <person name="An G."/>
            <person name="Cheng J."/>
            <person name="Zhang Y."/>
            <person name="Shi Q."/>
            <person name="Xie Y."/>
            <person name="Shi X."/>
            <person name="Chang Y."/>
            <person name="Huang F."/>
            <person name="Chen Y."/>
            <person name="Hong S."/>
            <person name="Mi L."/>
            <person name="Sun Q."/>
            <person name="Zhang L."/>
            <person name="Zhou B."/>
            <person name="Peng R."/>
            <person name="Zhang X."/>
            <person name="Liu F."/>
        </authorList>
    </citation>
    <scope>NUCLEOTIDE SEQUENCE [LARGE SCALE GENOMIC DNA]</scope>
    <source>
        <strain evidence="9">cv. PA1801</strain>
    </source>
</reference>
<accession>A0A5B6UUA6</accession>
<keyword evidence="4" id="KW-0804">Transcription</keyword>
<name>A0A5B6UUA6_9ROSI</name>
<dbReference type="PANTHER" id="PTHR45914:SF12">
    <property type="entry name" value="TRANSCRIPTION FACTOR BHLH87"/>
    <property type="match status" value="1"/>
</dbReference>
<feature type="region of interest" description="Disordered" evidence="6">
    <location>
        <begin position="198"/>
        <end position="236"/>
    </location>
</feature>
<dbReference type="AlphaFoldDB" id="A0A5B6UUA6"/>
<dbReference type="InterPro" id="IPR011598">
    <property type="entry name" value="bHLH_dom"/>
</dbReference>
<dbReference type="EMBL" id="SMMG02000011">
    <property type="protein sequence ID" value="KAA3457255.1"/>
    <property type="molecule type" value="Genomic_DNA"/>
</dbReference>
<dbReference type="GO" id="GO:0003700">
    <property type="term" value="F:DNA-binding transcription factor activity"/>
    <property type="evidence" value="ECO:0007669"/>
    <property type="project" value="InterPro"/>
</dbReference>
<feature type="compositionally biased region" description="Low complexity" evidence="6">
    <location>
        <begin position="279"/>
        <end position="295"/>
    </location>
</feature>
<comment type="subcellular location">
    <subcellularLocation>
        <location evidence="1">Nucleus</location>
    </subcellularLocation>
</comment>
<evidence type="ECO:0000256" key="2">
    <source>
        <dbReference type="ARBA" id="ARBA00023015"/>
    </source>
</evidence>
<dbReference type="InterPro" id="IPR036638">
    <property type="entry name" value="HLH_DNA-bd_sf"/>
</dbReference>
<keyword evidence="9" id="KW-1185">Reference proteome</keyword>
<evidence type="ECO:0000256" key="4">
    <source>
        <dbReference type="ARBA" id="ARBA00023163"/>
    </source>
</evidence>
<dbReference type="SMART" id="SM00353">
    <property type="entry name" value="HLH"/>
    <property type="match status" value="1"/>
</dbReference>
<evidence type="ECO:0000256" key="6">
    <source>
        <dbReference type="SAM" id="MobiDB-lite"/>
    </source>
</evidence>
<dbReference type="FunFam" id="4.10.280.10:FF:000053">
    <property type="entry name" value="BHLH transcription factor"/>
    <property type="match status" value="1"/>
</dbReference>
<dbReference type="GO" id="GO:0003677">
    <property type="term" value="F:DNA binding"/>
    <property type="evidence" value="ECO:0007669"/>
    <property type="project" value="UniProtKB-KW"/>
</dbReference>
<evidence type="ECO:0000259" key="7">
    <source>
        <dbReference type="PROSITE" id="PS50888"/>
    </source>
</evidence>
<dbReference type="PANTHER" id="PTHR45914">
    <property type="entry name" value="TRANSCRIPTION FACTOR HEC3-RELATED"/>
    <property type="match status" value="1"/>
</dbReference>
<evidence type="ECO:0000256" key="5">
    <source>
        <dbReference type="ARBA" id="ARBA00023242"/>
    </source>
</evidence>
<dbReference type="PROSITE" id="PS50888">
    <property type="entry name" value="BHLH"/>
    <property type="match status" value="1"/>
</dbReference>
<feature type="region of interest" description="Disordered" evidence="6">
    <location>
        <begin position="255"/>
        <end position="298"/>
    </location>
</feature>
<feature type="compositionally biased region" description="Basic and acidic residues" evidence="6">
    <location>
        <begin position="259"/>
        <end position="276"/>
    </location>
</feature>
<dbReference type="Proteomes" id="UP000325315">
    <property type="component" value="Unassembled WGS sequence"/>
</dbReference>
<organism evidence="8 9">
    <name type="scientific">Gossypium australe</name>
    <dbReference type="NCBI Taxonomy" id="47621"/>
    <lineage>
        <taxon>Eukaryota</taxon>
        <taxon>Viridiplantae</taxon>
        <taxon>Streptophyta</taxon>
        <taxon>Embryophyta</taxon>
        <taxon>Tracheophyta</taxon>
        <taxon>Spermatophyta</taxon>
        <taxon>Magnoliopsida</taxon>
        <taxon>eudicotyledons</taxon>
        <taxon>Gunneridae</taxon>
        <taxon>Pentapetalae</taxon>
        <taxon>rosids</taxon>
        <taxon>malvids</taxon>
        <taxon>Malvales</taxon>
        <taxon>Malvaceae</taxon>
        <taxon>Malvoideae</taxon>
        <taxon>Gossypium</taxon>
    </lineage>
</organism>